<organism evidence="3 4">
    <name type="scientific">Corynebacterium oculi</name>
    <dbReference type="NCBI Taxonomy" id="1544416"/>
    <lineage>
        <taxon>Bacteria</taxon>
        <taxon>Bacillati</taxon>
        <taxon>Actinomycetota</taxon>
        <taxon>Actinomycetes</taxon>
        <taxon>Mycobacteriales</taxon>
        <taxon>Corynebacteriaceae</taxon>
        <taxon>Corynebacterium</taxon>
    </lineage>
</organism>
<dbReference type="STRING" id="1544416.Cocul_01790"/>
<feature type="signal peptide" evidence="2">
    <location>
        <begin position="1"/>
        <end position="30"/>
    </location>
</feature>
<dbReference type="InterPro" id="IPR006311">
    <property type="entry name" value="TAT_signal"/>
</dbReference>
<dbReference type="GO" id="GO:0004553">
    <property type="term" value="F:hydrolase activity, hydrolyzing O-glycosyl compounds"/>
    <property type="evidence" value="ECO:0007669"/>
    <property type="project" value="InterPro"/>
</dbReference>
<dbReference type="SUPFAM" id="SSF52279">
    <property type="entry name" value="Beta-D-glucan exohydrolase, C-terminal domain"/>
    <property type="match status" value="1"/>
</dbReference>
<reference evidence="3 4" key="1">
    <citation type="submission" date="2015-10" db="EMBL/GenBank/DDBJ databases">
        <title>Corynebacteirum lowii and Corynebacterium oculi species nova, derived from human clinical disease and and emended description of Corynebacterium mastiditis.</title>
        <authorList>
            <person name="Bernard K."/>
            <person name="Pacheco A.L."/>
            <person name="Mcdougall C."/>
            <person name="Burtx T."/>
            <person name="Weibe D."/>
            <person name="Tyler S."/>
            <person name="Olson A.B."/>
            <person name="Cnockaert M."/>
            <person name="Eguchi H."/>
            <person name="Kuwahara T."/>
            <person name="Nakayama-Imaohji H."/>
            <person name="Boudewijins M."/>
            <person name="Van Hoecke F."/>
            <person name="Bernier A.-M."/>
            <person name="Vandamme P."/>
        </authorList>
    </citation>
    <scope>NUCLEOTIDE SEQUENCE [LARGE SCALE GENOMIC DNA]</scope>
    <source>
        <strain evidence="3 4">NML 130210</strain>
    </source>
</reference>
<name>A0A0Q1DUC6_9CORY</name>
<evidence type="ECO:0000256" key="1">
    <source>
        <dbReference type="ARBA" id="ARBA00022801"/>
    </source>
</evidence>
<dbReference type="EMBL" id="LKST01000003">
    <property type="protein sequence ID" value="KQB83718.1"/>
    <property type="molecule type" value="Genomic_DNA"/>
</dbReference>
<dbReference type="AlphaFoldDB" id="A0A0Q1DUC6"/>
<comment type="caution">
    <text evidence="3">The sequence shown here is derived from an EMBL/GenBank/DDBJ whole genome shotgun (WGS) entry which is preliminary data.</text>
</comment>
<evidence type="ECO:0008006" key="5">
    <source>
        <dbReference type="Google" id="ProtNLM"/>
    </source>
</evidence>
<dbReference type="OrthoDB" id="4424756at2"/>
<keyword evidence="4" id="KW-1185">Reference proteome</keyword>
<feature type="chain" id="PRO_5006189721" description="Secreted protein" evidence="2">
    <location>
        <begin position="31"/>
        <end position="237"/>
    </location>
</feature>
<evidence type="ECO:0000313" key="3">
    <source>
        <dbReference type="EMBL" id="KQB83718.1"/>
    </source>
</evidence>
<keyword evidence="1" id="KW-0378">Hydrolase</keyword>
<evidence type="ECO:0000256" key="2">
    <source>
        <dbReference type="SAM" id="SignalP"/>
    </source>
</evidence>
<sequence length="237" mass="23774">MLLSRRRLAAGLTGLVTTLGLALSAPTAGAVTLPVPPLPEGPLYLPSQQQVQQARDFAAQPWLPEDISSAILAAADFYEGTGNSEGAVPLPENAPHIAQFYWPTVAGNCIGGQMNSVGTAIGVPGPAQIPAPGAGEGQTAFLFTGLGTKAATAEQKDMAVHWFNLNTLASGTTPLGNHGINPQGPATLSATADTGKGTIVAVIAGSVSTEEGTCTYAPTAGIVNNPKNPAATAATPA</sequence>
<evidence type="ECO:0000313" key="4">
    <source>
        <dbReference type="Proteomes" id="UP000050517"/>
    </source>
</evidence>
<dbReference type="Proteomes" id="UP000050517">
    <property type="component" value="Unassembled WGS sequence"/>
</dbReference>
<dbReference type="InterPro" id="IPR036881">
    <property type="entry name" value="Glyco_hydro_3_C_sf"/>
</dbReference>
<keyword evidence="2" id="KW-0732">Signal</keyword>
<protein>
    <recommendedName>
        <fullName evidence="5">Secreted protein</fullName>
    </recommendedName>
</protein>
<accession>A0A0Q1DUC6</accession>
<dbReference type="RefSeq" id="WP_055122869.1">
    <property type="nucleotide sequence ID" value="NZ_LKST01000003.1"/>
</dbReference>
<proteinExistence type="predicted"/>
<dbReference type="GO" id="GO:0005975">
    <property type="term" value="P:carbohydrate metabolic process"/>
    <property type="evidence" value="ECO:0007669"/>
    <property type="project" value="InterPro"/>
</dbReference>
<dbReference type="PATRIC" id="fig|1544416.3.peg.1790"/>
<gene>
    <name evidence="3" type="ORF">Cocul_01790</name>
</gene>
<dbReference type="PROSITE" id="PS51318">
    <property type="entry name" value="TAT"/>
    <property type="match status" value="1"/>
</dbReference>